<feature type="transmembrane region" description="Helical" evidence="1">
    <location>
        <begin position="83"/>
        <end position="107"/>
    </location>
</feature>
<dbReference type="EMBL" id="JAKIHW010000068">
    <property type="protein sequence ID" value="MDE9621456.1"/>
    <property type="molecule type" value="Genomic_DNA"/>
</dbReference>
<dbReference type="Proteomes" id="UP001147005">
    <property type="component" value="Unassembled WGS sequence"/>
</dbReference>
<name>A0A9X4GQ83_9ENTR</name>
<dbReference type="RefSeq" id="WP_275398903.1">
    <property type="nucleotide sequence ID" value="NZ_JAKIHW010000068.1"/>
</dbReference>
<gene>
    <name evidence="2" type="ORF">L2111_25795</name>
</gene>
<keyword evidence="1" id="KW-0472">Membrane</keyword>
<proteinExistence type="predicted"/>
<reference evidence="2" key="1">
    <citation type="submission" date="2022-01" db="EMBL/GenBank/DDBJ databases">
        <title>Genetic Characterization of Carbapenem-resistant Citrobacter spp. from China: a multicenter study.</title>
        <authorList>
            <person name="Ye L."/>
        </authorList>
    </citation>
    <scope>NUCLEOTIDE SEQUENCE</scope>
    <source>
        <strain evidence="2">IR5432</strain>
    </source>
</reference>
<feature type="transmembrane region" description="Helical" evidence="1">
    <location>
        <begin position="113"/>
        <end position="135"/>
    </location>
</feature>
<evidence type="ECO:0000256" key="1">
    <source>
        <dbReference type="SAM" id="Phobius"/>
    </source>
</evidence>
<evidence type="ECO:0000313" key="3">
    <source>
        <dbReference type="Proteomes" id="UP001147005"/>
    </source>
</evidence>
<feature type="transmembrane region" description="Helical" evidence="1">
    <location>
        <begin position="25"/>
        <end position="46"/>
    </location>
</feature>
<evidence type="ECO:0000313" key="2">
    <source>
        <dbReference type="EMBL" id="MDE9621456.1"/>
    </source>
</evidence>
<organism evidence="2 3">
    <name type="scientific">Citrobacter portucalensis</name>
    <dbReference type="NCBI Taxonomy" id="1639133"/>
    <lineage>
        <taxon>Bacteria</taxon>
        <taxon>Pseudomonadati</taxon>
        <taxon>Pseudomonadota</taxon>
        <taxon>Gammaproteobacteria</taxon>
        <taxon>Enterobacterales</taxon>
        <taxon>Enterobacteriaceae</taxon>
        <taxon>Citrobacter</taxon>
        <taxon>Citrobacter freundii complex</taxon>
    </lineage>
</organism>
<dbReference type="AlphaFoldDB" id="A0A9X4GQ83"/>
<comment type="caution">
    <text evidence="2">The sequence shown here is derived from an EMBL/GenBank/DDBJ whole genome shotgun (WGS) entry which is preliminary data.</text>
</comment>
<keyword evidence="1" id="KW-1133">Transmembrane helix</keyword>
<keyword evidence="1" id="KW-0812">Transmembrane</keyword>
<accession>A0A9X4GQ83</accession>
<protein>
    <submittedName>
        <fullName evidence="2">Uncharacterized protein</fullName>
    </submittedName>
</protein>
<sequence length="159" mass="18113">MALSIKINGCVPDLIKSYHDYMRGYFFSAFLGISSFLLSLLTFVVINLKEKMFDSDDYIGMYRRFNGMSETDNIIKKDIYRPLVVITTLLVISISACIITAILQFTVGFSNNPWLLIIPTSAPFFAITFMSLSLLQMTQLIYQWLCSEEVIKESSKGDK</sequence>